<dbReference type="Proteomes" id="UP000218022">
    <property type="component" value="Unassembled WGS sequence"/>
</dbReference>
<reference evidence="2 3" key="1">
    <citation type="submission" date="2017-01" db="EMBL/GenBank/DDBJ databases">
        <title>Whole-Genome Shotgun Sequencing of Two beta-Proteobacterial Species in Search of the Bulgecin Biosynthetic Cluster.</title>
        <authorList>
            <person name="Horsman M.E."/>
            <person name="Marous D.R."/>
            <person name="Li R."/>
            <person name="Oliver R.A."/>
            <person name="Byun B."/>
            <person name="Emrich S.J."/>
            <person name="Boggess B."/>
            <person name="Townsend C.A."/>
            <person name="Mobashery S."/>
        </authorList>
    </citation>
    <scope>NUCLEOTIDE SEQUENCE [LARGE SCALE GENOMIC DNA]</scope>
    <source>
        <strain evidence="2 3">ATCC 31363</strain>
    </source>
</reference>
<evidence type="ECO:0000313" key="3">
    <source>
        <dbReference type="Proteomes" id="UP000218022"/>
    </source>
</evidence>
<name>A0A2A4F4K8_9BURK</name>
<dbReference type="AlphaFoldDB" id="A0A2A4F4K8"/>
<proteinExistence type="predicted"/>
<gene>
    <name evidence="2" type="ORF">BWP39_02130</name>
</gene>
<dbReference type="Pfam" id="PF09994">
    <property type="entry name" value="T6SS_Tle1-like_cat"/>
    <property type="match status" value="1"/>
</dbReference>
<sequence>MTTRPEQEIPVAIHPLGPTPGIVPVLPSMILRTEHCEIAAHIGLFFDGTGNNYEWDDGDKCHVAAGGTQLERRKESNVARLFAAYPAATPRGSYFRIYVNGVGTPFKSIGEDLPALTGMAFGGGGDGRINFGLLSVLDSIHKSASPIGRGAYKKDAIVALCRNSIRTRDDSTGTLSALGGTADESALDSVGMRATGGLLMNPVTGDRGHAQAFYRREVKRIAQVISAPAKCEPNSEPKSKSKLVEIFIDAFGFSRGAAQARVFCNWLNELFEGDTLCGVRATIRFLGIFDSVASVGVPNNPNMTYNLTNGHMAWGNEQYLRIPARVKNCVHFVAMHENRPSFPLERVLVHNGLPDNCHEYAFPGMHSDVGGGYGVNEQGRGLLPTTSSKNLLSSEKLSQIPLEYMLKAAQAAKVPLSTRQAQRADADDGTYNPFQVDDALREAYVRFHAACSPSARQPADWLIVYLAWRYQVHAAYTGLPWKSRANNQDLADLSGANQTLLDDIAALETGILERAVSINYEVGRRFLYALKQMANPLLGPVTPDPYPLPESTMAKLRKLAPESGDVLQRLKSYPAVSAAEANLFATYAHDSYAGFRPFDHQFKLWVVGCQKLLPGSWEPEGYLRYRRFYTGFNTARTYKVVLADAELQQIDMQNRVYTEGAGMQNMFPRWSQ</sequence>
<dbReference type="PANTHER" id="PTHR33840:SF1">
    <property type="entry name" value="TLE1 PHOSPHOLIPASE DOMAIN-CONTAINING PROTEIN"/>
    <property type="match status" value="1"/>
</dbReference>
<dbReference type="RefSeq" id="WP_096716749.1">
    <property type="nucleotide sequence ID" value="NZ_MTZV01000002.1"/>
</dbReference>
<dbReference type="OrthoDB" id="4378831at2"/>
<organism evidence="2 3">
    <name type="scientific">Paraburkholderia acidicola</name>
    <dbReference type="NCBI Taxonomy" id="1912599"/>
    <lineage>
        <taxon>Bacteria</taxon>
        <taxon>Pseudomonadati</taxon>
        <taxon>Pseudomonadota</taxon>
        <taxon>Betaproteobacteria</taxon>
        <taxon>Burkholderiales</taxon>
        <taxon>Burkholderiaceae</taxon>
        <taxon>Paraburkholderia</taxon>
    </lineage>
</organism>
<feature type="domain" description="T6SS Phospholipase effector Tle1-like catalytic" evidence="1">
    <location>
        <begin position="276"/>
        <end position="407"/>
    </location>
</feature>
<evidence type="ECO:0000313" key="2">
    <source>
        <dbReference type="EMBL" id="PCE27316.1"/>
    </source>
</evidence>
<dbReference type="InterPro" id="IPR018712">
    <property type="entry name" value="Tle1-like_cat"/>
</dbReference>
<dbReference type="EMBL" id="MTZV01000002">
    <property type="protein sequence ID" value="PCE27316.1"/>
    <property type="molecule type" value="Genomic_DNA"/>
</dbReference>
<dbReference type="PANTHER" id="PTHR33840">
    <property type="match status" value="1"/>
</dbReference>
<comment type="caution">
    <text evidence="2">The sequence shown here is derived from an EMBL/GenBank/DDBJ whole genome shotgun (WGS) entry which is preliminary data.</text>
</comment>
<evidence type="ECO:0000259" key="1">
    <source>
        <dbReference type="Pfam" id="PF09994"/>
    </source>
</evidence>
<protein>
    <recommendedName>
        <fullName evidence="1">T6SS Phospholipase effector Tle1-like catalytic domain-containing protein</fullName>
    </recommendedName>
</protein>
<accession>A0A2A4F4K8</accession>